<name>A0A9X8QVG7_9ACTN</name>
<accession>A0A9X8QVG7</accession>
<protein>
    <submittedName>
        <fullName evidence="2">Uncharacterized protein</fullName>
    </submittedName>
</protein>
<feature type="region of interest" description="Disordered" evidence="1">
    <location>
        <begin position="38"/>
        <end position="66"/>
    </location>
</feature>
<dbReference type="EMBL" id="FRBK01000011">
    <property type="protein sequence ID" value="SHM43446.1"/>
    <property type="molecule type" value="Genomic_DNA"/>
</dbReference>
<dbReference type="AlphaFoldDB" id="A0A9X8QVG7"/>
<dbReference type="Proteomes" id="UP000184388">
    <property type="component" value="Unassembled WGS sequence"/>
</dbReference>
<comment type="caution">
    <text evidence="2">The sequence shown here is derived from an EMBL/GenBank/DDBJ whole genome shotgun (WGS) entry which is preliminary data.</text>
</comment>
<gene>
    <name evidence="2" type="ORF">SAMN05216268_1114</name>
</gene>
<organism evidence="2 3">
    <name type="scientific">Streptomyces yunnanensis</name>
    <dbReference type="NCBI Taxonomy" id="156453"/>
    <lineage>
        <taxon>Bacteria</taxon>
        <taxon>Bacillati</taxon>
        <taxon>Actinomycetota</taxon>
        <taxon>Actinomycetes</taxon>
        <taxon>Kitasatosporales</taxon>
        <taxon>Streptomycetaceae</taxon>
        <taxon>Streptomyces</taxon>
    </lineage>
</organism>
<evidence type="ECO:0000256" key="1">
    <source>
        <dbReference type="SAM" id="MobiDB-lite"/>
    </source>
</evidence>
<sequence length="66" mass="6971">MALPYRVADFRRLATAATRPGQLLCSYPWAVASARTEPAGAMPSTGRPPELAARPLDDDATGMVIA</sequence>
<evidence type="ECO:0000313" key="3">
    <source>
        <dbReference type="Proteomes" id="UP000184388"/>
    </source>
</evidence>
<evidence type="ECO:0000313" key="2">
    <source>
        <dbReference type="EMBL" id="SHM43446.1"/>
    </source>
</evidence>
<reference evidence="3" key="1">
    <citation type="submission" date="2016-11" db="EMBL/GenBank/DDBJ databases">
        <authorList>
            <person name="Jaros S."/>
            <person name="Januszkiewicz K."/>
            <person name="Wedrychowicz H."/>
        </authorList>
    </citation>
    <scope>NUCLEOTIDE SEQUENCE [LARGE SCALE GENOMIC DNA]</scope>
    <source>
        <strain evidence="3">CGMCC 4.3555</strain>
    </source>
</reference>
<proteinExistence type="predicted"/>